<dbReference type="KEGG" id="pno:SNOG_09346"/>
<organism evidence="1 2">
    <name type="scientific">Phaeosphaeria nodorum (strain SN15 / ATCC MYA-4574 / FGSC 10173)</name>
    <name type="common">Glume blotch fungus</name>
    <name type="synonym">Parastagonospora nodorum</name>
    <dbReference type="NCBI Taxonomy" id="321614"/>
    <lineage>
        <taxon>Eukaryota</taxon>
        <taxon>Fungi</taxon>
        <taxon>Dikarya</taxon>
        <taxon>Ascomycota</taxon>
        <taxon>Pezizomycotina</taxon>
        <taxon>Dothideomycetes</taxon>
        <taxon>Pleosporomycetidae</taxon>
        <taxon>Pleosporales</taxon>
        <taxon>Pleosporineae</taxon>
        <taxon>Phaeosphaeriaceae</taxon>
        <taxon>Parastagonospora</taxon>
    </lineage>
</organism>
<dbReference type="VEuPathDB" id="FungiDB:JI435_093460"/>
<dbReference type="RefSeq" id="XP_001799641.1">
    <property type="nucleotide sequence ID" value="XM_001799589.1"/>
</dbReference>
<keyword evidence="2" id="KW-1185">Reference proteome</keyword>
<name>A0A7U2I5N8_PHANO</name>
<protein>
    <submittedName>
        <fullName evidence="1">Uncharacterized protein</fullName>
    </submittedName>
</protein>
<sequence>MAASSSLRSCALQEIFPRTPTRTDAFSADCIGLSRSNPFRAAHPARLTASQPPSYAGVQIRLYKSTARQPIGLLNSMPRRFRAPGWYLCTPEGSWHIPGCRRRHAVVASCDHEEPMNIYERSE</sequence>
<proteinExistence type="predicted"/>
<reference evidence="2" key="1">
    <citation type="journal article" date="2021" name="BMC Genomics">
        <title>Chromosome-level genome assembly and manually-curated proteome of model necrotroph Parastagonospora nodorum Sn15 reveals a genome-wide trove of candidate effector homologs, and redundancy of virulence-related functions within an accessory chromosome.</title>
        <authorList>
            <person name="Bertazzoni S."/>
            <person name="Jones D.A.B."/>
            <person name="Phan H.T."/>
            <person name="Tan K.-C."/>
            <person name="Hane J.K."/>
        </authorList>
    </citation>
    <scope>NUCLEOTIDE SEQUENCE [LARGE SCALE GENOMIC DNA]</scope>
    <source>
        <strain evidence="2">SN15 / ATCC MYA-4574 / FGSC 10173)</strain>
    </source>
</reference>
<dbReference type="Proteomes" id="UP000663193">
    <property type="component" value="Chromosome 11"/>
</dbReference>
<dbReference type="EMBL" id="CP069033">
    <property type="protein sequence ID" value="QRD00817.1"/>
    <property type="molecule type" value="Genomic_DNA"/>
</dbReference>
<accession>A0A7U2I5N8</accession>
<evidence type="ECO:0000313" key="1">
    <source>
        <dbReference type="EMBL" id="QRD00817.1"/>
    </source>
</evidence>
<evidence type="ECO:0000313" key="2">
    <source>
        <dbReference type="Proteomes" id="UP000663193"/>
    </source>
</evidence>
<gene>
    <name evidence="1" type="ORF">JI435_093460</name>
</gene>
<dbReference type="AlphaFoldDB" id="A0A7U2I5N8"/>